<accession>A0A2K0ULI1</accession>
<reference evidence="3 4" key="1">
    <citation type="submission" date="2017-02" db="EMBL/GenBank/DDBJ databases">
        <title>Genomes of Trichoderma spp. with biocontrol activity.</title>
        <authorList>
            <person name="Gardiner D."/>
            <person name="Kazan K."/>
            <person name="Vos C."/>
            <person name="Harvey P."/>
        </authorList>
    </citation>
    <scope>NUCLEOTIDE SEQUENCE [LARGE SCALE GENOMIC DNA]</scope>
    <source>
        <strain evidence="3 4">Tr1</strain>
    </source>
</reference>
<proteinExistence type="predicted"/>
<evidence type="ECO:0000313" key="3">
    <source>
        <dbReference type="EMBL" id="PNP58649.1"/>
    </source>
</evidence>
<feature type="compositionally biased region" description="Basic and acidic residues" evidence="1">
    <location>
        <begin position="352"/>
        <end position="364"/>
    </location>
</feature>
<dbReference type="Pfam" id="PF14610">
    <property type="entry name" value="Psg1"/>
    <property type="match status" value="1"/>
</dbReference>
<sequence length="405" mass="44825">MQCNEKSSDKKQEQQNTTMHAIAILGAAAALCGSASAMPKATPEPQLDMNILRRANLQPRADPTAPWVTVGDEGTPVKTVTPKVTTVSGTPTLVDVAPHDITASVFTWTSWGDIFTSTGRPPNPTATSKNQDGVFSRCYNKDGEDAPFCTPYKNSTLTTGSIYYITWDPDYYNTTSVPKSNSTYEITVRLDYLNRTSNEWVKLKTFDDHRVPASWGFWPLEVKSDFLQGEKLNNITITLLAAPRGTNDKNSSVALPVAFAPPGLPQNPEPKVPNGHTLSIALPVAFGCIVFIVVGLFLWNRKTRRIELGNIMSRSRHGYSGRKARRNNIFRSHKDAASIQLHNANDHLADEYHDAPLPNRRDSEALGSLAGTPIHENFEHQNTTGSRNAFRDEMARQNQERRGGY</sequence>
<organism evidence="3 4">
    <name type="scientific">Trichoderma harzianum</name>
    <name type="common">Hypocrea lixii</name>
    <dbReference type="NCBI Taxonomy" id="5544"/>
    <lineage>
        <taxon>Eukaryota</taxon>
        <taxon>Fungi</taxon>
        <taxon>Dikarya</taxon>
        <taxon>Ascomycota</taxon>
        <taxon>Pezizomycotina</taxon>
        <taxon>Sordariomycetes</taxon>
        <taxon>Hypocreomycetidae</taxon>
        <taxon>Hypocreales</taxon>
        <taxon>Hypocreaceae</taxon>
        <taxon>Trichoderma</taxon>
    </lineage>
</organism>
<dbReference type="Proteomes" id="UP000236290">
    <property type="component" value="Unassembled WGS sequence"/>
</dbReference>
<keyword evidence="2" id="KW-0472">Membrane</keyword>
<feature type="transmembrane region" description="Helical" evidence="2">
    <location>
        <begin position="280"/>
        <end position="299"/>
    </location>
</feature>
<evidence type="ECO:0000313" key="4">
    <source>
        <dbReference type="Proteomes" id="UP000236290"/>
    </source>
</evidence>
<feature type="region of interest" description="Disordered" evidence="1">
    <location>
        <begin position="352"/>
        <end position="405"/>
    </location>
</feature>
<name>A0A2K0ULI1_TRIHA</name>
<evidence type="ECO:0000256" key="1">
    <source>
        <dbReference type="SAM" id="MobiDB-lite"/>
    </source>
</evidence>
<dbReference type="OrthoDB" id="4084551at2759"/>
<feature type="compositionally biased region" description="Basic and acidic residues" evidence="1">
    <location>
        <begin position="389"/>
        <end position="405"/>
    </location>
</feature>
<comment type="caution">
    <text evidence="3">The sequence shown here is derived from an EMBL/GenBank/DDBJ whole genome shotgun (WGS) entry which is preliminary data.</text>
</comment>
<dbReference type="AlphaFoldDB" id="A0A2K0ULI1"/>
<dbReference type="EMBL" id="MTYI01000020">
    <property type="protein sequence ID" value="PNP58649.1"/>
    <property type="molecule type" value="Genomic_DNA"/>
</dbReference>
<protein>
    <submittedName>
        <fullName evidence="3">Uncharacterized protein</fullName>
    </submittedName>
</protein>
<keyword evidence="2" id="KW-1133">Transmembrane helix</keyword>
<keyword evidence="2" id="KW-0812">Transmembrane</keyword>
<gene>
    <name evidence="3" type="ORF">THARTR1_01665</name>
</gene>
<dbReference type="InterPro" id="IPR028000">
    <property type="entry name" value="Pma1"/>
</dbReference>
<evidence type="ECO:0000256" key="2">
    <source>
        <dbReference type="SAM" id="Phobius"/>
    </source>
</evidence>